<dbReference type="RefSeq" id="WP_034682724.1">
    <property type="nucleotide sequence ID" value="NZ_CP023049.2"/>
</dbReference>
<dbReference type="AlphaFoldDB" id="A0A086BJT8"/>
<dbReference type="Pfam" id="PF11797">
    <property type="entry name" value="WxLIP_HBD"/>
    <property type="match status" value="1"/>
</dbReference>
<dbReference type="Proteomes" id="UP000028709">
    <property type="component" value="Unassembled WGS sequence"/>
</dbReference>
<keyword evidence="4" id="KW-1185">Reference proteome</keyword>
<dbReference type="InterPro" id="IPR021759">
    <property type="entry name" value="WxLIP_HBD"/>
</dbReference>
<evidence type="ECO:0000313" key="3">
    <source>
        <dbReference type="EMBL" id="KFF29202.1"/>
    </source>
</evidence>
<comment type="caution">
    <text evidence="3">The sequence shown here is derived from an EMBL/GenBank/DDBJ whole genome shotgun (WGS) entry which is preliminary data.</text>
</comment>
<evidence type="ECO:0000313" key="4">
    <source>
        <dbReference type="Proteomes" id="UP000028709"/>
    </source>
</evidence>
<sequence length="266" mass="29979">MIKRIFFFAFLIIPYLFLQASIVVLNGLTHNYKVESGQVYKGKVAIENTGSKPQNVKIFLQDFTYQANGSINYTEPHTNEKTNSDWIKLNTNYITLKAKEKTEVYYEITVPNQLAKPGSYWSVIIVEPVEDVKPSDSKAGVNITSIVRYAIQVITDYNAENIKPDLKFESVKVEKEEGRQVLKIAISNKGDIYCKPTATIEMYNRKSGQKIGTFSSLAMGLLPQTSKSFPIDISKIPPDKYNAVIIATDEDENAFALNVELEVKND</sequence>
<feature type="domain" description="WxL Interacting Protein peptidoglycan binding" evidence="1">
    <location>
        <begin position="33"/>
        <end position="114"/>
    </location>
</feature>
<organism evidence="3 4">
    <name type="scientific">Chryseobacterium piperi</name>
    <dbReference type="NCBI Taxonomy" id="558152"/>
    <lineage>
        <taxon>Bacteria</taxon>
        <taxon>Pseudomonadati</taxon>
        <taxon>Bacteroidota</taxon>
        <taxon>Flavobacteriia</taxon>
        <taxon>Flavobacteriales</taxon>
        <taxon>Weeksellaceae</taxon>
        <taxon>Chryseobacterium group</taxon>
        <taxon>Chryseobacterium</taxon>
    </lineage>
</organism>
<gene>
    <name evidence="3" type="ORF">IQ37_06480</name>
</gene>
<dbReference type="InterPro" id="IPR010317">
    <property type="entry name" value="WxLIP_PGBD"/>
</dbReference>
<name>A0A086BJT8_9FLAO</name>
<evidence type="ECO:0000259" key="2">
    <source>
        <dbReference type="Pfam" id="PF11797"/>
    </source>
</evidence>
<dbReference type="eggNOG" id="COG3121">
    <property type="taxonomic scope" value="Bacteria"/>
</dbReference>
<dbReference type="KEGG" id="cpip:CJF12_16200"/>
<accession>A0A086BJT8</accession>
<feature type="domain" description="WxL Interacting Protein host binding" evidence="2">
    <location>
        <begin position="139"/>
        <end position="252"/>
    </location>
</feature>
<evidence type="ECO:0000259" key="1">
    <source>
        <dbReference type="Pfam" id="PF06030"/>
    </source>
</evidence>
<dbReference type="EMBL" id="JPRJ01000008">
    <property type="protein sequence ID" value="KFF29202.1"/>
    <property type="molecule type" value="Genomic_DNA"/>
</dbReference>
<dbReference type="OrthoDB" id="1119204at2"/>
<proteinExistence type="predicted"/>
<dbReference type="STRING" id="558152.IQ37_06480"/>
<dbReference type="Pfam" id="PF06030">
    <property type="entry name" value="WxLIP_PGBD"/>
    <property type="match status" value="1"/>
</dbReference>
<protein>
    <submittedName>
        <fullName evidence="3">Uncharacterized protein</fullName>
    </submittedName>
</protein>
<reference evidence="3 4" key="1">
    <citation type="submission" date="2014-07" db="EMBL/GenBank/DDBJ databases">
        <title>Genome of Chryseobacterium piperi CTM.</title>
        <authorList>
            <person name="Pipes S.E."/>
            <person name="Stropko S.J."/>
            <person name="Newman J.D."/>
        </authorList>
    </citation>
    <scope>NUCLEOTIDE SEQUENCE [LARGE SCALE GENOMIC DNA]</scope>
    <source>
        <strain evidence="3 4">CTM</strain>
    </source>
</reference>